<feature type="region of interest" description="Disordered" evidence="1">
    <location>
        <begin position="42"/>
        <end position="71"/>
    </location>
</feature>
<feature type="transmembrane region" description="Helical" evidence="2">
    <location>
        <begin position="6"/>
        <end position="24"/>
    </location>
</feature>
<evidence type="ECO:0000256" key="2">
    <source>
        <dbReference type="SAM" id="Phobius"/>
    </source>
</evidence>
<keyword evidence="2" id="KW-0812">Transmembrane</keyword>
<name>A0A6J4SCX0_9ACTN</name>
<gene>
    <name evidence="3" type="ORF">AVDCRST_MAG13-1647</name>
</gene>
<keyword evidence="2" id="KW-0472">Membrane</keyword>
<organism evidence="3">
    <name type="scientific">uncultured Solirubrobacteraceae bacterium</name>
    <dbReference type="NCBI Taxonomy" id="1162706"/>
    <lineage>
        <taxon>Bacteria</taxon>
        <taxon>Bacillati</taxon>
        <taxon>Actinomycetota</taxon>
        <taxon>Thermoleophilia</taxon>
        <taxon>Solirubrobacterales</taxon>
        <taxon>Solirubrobacteraceae</taxon>
        <taxon>environmental samples</taxon>
    </lineage>
</organism>
<sequence length="71" mass="7927">MDVLSWIAVAGTIAGVLYMVWVAFRGDPARHAEDDARAFFDEHGRWPDEPEDAAVPRPGGYAGVDRLRERD</sequence>
<protein>
    <submittedName>
        <fullName evidence="3">Uncharacterized protein</fullName>
    </submittedName>
</protein>
<keyword evidence="2" id="KW-1133">Transmembrane helix</keyword>
<accession>A0A6J4SCX0</accession>
<proteinExistence type="predicted"/>
<dbReference type="EMBL" id="CADCVO010000261">
    <property type="protein sequence ID" value="CAA9489284.1"/>
    <property type="molecule type" value="Genomic_DNA"/>
</dbReference>
<evidence type="ECO:0000256" key="1">
    <source>
        <dbReference type="SAM" id="MobiDB-lite"/>
    </source>
</evidence>
<dbReference type="AlphaFoldDB" id="A0A6J4SCX0"/>
<evidence type="ECO:0000313" key="3">
    <source>
        <dbReference type="EMBL" id="CAA9489284.1"/>
    </source>
</evidence>
<reference evidence="3" key="1">
    <citation type="submission" date="2020-02" db="EMBL/GenBank/DDBJ databases">
        <authorList>
            <person name="Meier V. D."/>
        </authorList>
    </citation>
    <scope>NUCLEOTIDE SEQUENCE</scope>
    <source>
        <strain evidence="3">AVDCRST_MAG13</strain>
    </source>
</reference>